<evidence type="ECO:0000256" key="4">
    <source>
        <dbReference type="ARBA" id="ARBA00022833"/>
    </source>
</evidence>
<feature type="domain" description="C2H2-type" evidence="9">
    <location>
        <begin position="113"/>
        <end position="142"/>
    </location>
</feature>
<evidence type="ECO:0000313" key="10">
    <source>
        <dbReference type="EMBL" id="CAH2099566.1"/>
    </source>
</evidence>
<evidence type="ECO:0000256" key="1">
    <source>
        <dbReference type="ARBA" id="ARBA00004123"/>
    </source>
</evidence>
<dbReference type="InterPro" id="IPR051061">
    <property type="entry name" value="Zinc_finger_trans_reg"/>
</dbReference>
<dbReference type="PANTHER" id="PTHR46179:SF13">
    <property type="entry name" value="C2H2-TYPE DOMAIN-CONTAINING PROTEIN"/>
    <property type="match status" value="1"/>
</dbReference>
<keyword evidence="7" id="KW-0539">Nucleus</keyword>
<dbReference type="SUPFAM" id="SSF57667">
    <property type="entry name" value="beta-beta-alpha zinc fingers"/>
    <property type="match status" value="3"/>
</dbReference>
<feature type="domain" description="C2H2-type" evidence="9">
    <location>
        <begin position="83"/>
        <end position="110"/>
    </location>
</feature>
<evidence type="ECO:0000256" key="3">
    <source>
        <dbReference type="ARBA" id="ARBA00022771"/>
    </source>
</evidence>
<evidence type="ECO:0000256" key="6">
    <source>
        <dbReference type="ARBA" id="ARBA00023163"/>
    </source>
</evidence>
<feature type="domain" description="C2H2-type" evidence="9">
    <location>
        <begin position="28"/>
        <end position="55"/>
    </location>
</feature>
<comment type="caution">
    <text evidence="10">The sequence shown here is derived from an EMBL/GenBank/DDBJ whole genome shotgun (WGS) entry which is preliminary data.</text>
</comment>
<dbReference type="PANTHER" id="PTHR46179">
    <property type="entry name" value="ZINC FINGER PROTEIN"/>
    <property type="match status" value="1"/>
</dbReference>
<organism evidence="10 11">
    <name type="scientific">Euphydryas editha</name>
    <name type="common">Edith's checkerspot</name>
    <dbReference type="NCBI Taxonomy" id="104508"/>
    <lineage>
        <taxon>Eukaryota</taxon>
        <taxon>Metazoa</taxon>
        <taxon>Ecdysozoa</taxon>
        <taxon>Arthropoda</taxon>
        <taxon>Hexapoda</taxon>
        <taxon>Insecta</taxon>
        <taxon>Pterygota</taxon>
        <taxon>Neoptera</taxon>
        <taxon>Endopterygota</taxon>
        <taxon>Lepidoptera</taxon>
        <taxon>Glossata</taxon>
        <taxon>Ditrysia</taxon>
        <taxon>Papilionoidea</taxon>
        <taxon>Nymphalidae</taxon>
        <taxon>Nymphalinae</taxon>
        <taxon>Euphydryas</taxon>
    </lineage>
</organism>
<dbReference type="InterPro" id="IPR036236">
    <property type="entry name" value="Znf_C2H2_sf"/>
</dbReference>
<keyword evidence="6" id="KW-0804">Transcription</keyword>
<dbReference type="Gene3D" id="3.30.160.60">
    <property type="entry name" value="Classic Zinc Finger"/>
    <property type="match status" value="4"/>
</dbReference>
<feature type="domain" description="C2H2-type" evidence="9">
    <location>
        <begin position="56"/>
        <end position="84"/>
    </location>
</feature>
<keyword evidence="4" id="KW-0862">Zinc</keyword>
<gene>
    <name evidence="10" type="ORF">EEDITHA_LOCUS14525</name>
</gene>
<dbReference type="Pfam" id="PF00096">
    <property type="entry name" value="zf-C2H2"/>
    <property type="match status" value="3"/>
</dbReference>
<sequence>MLSCCYCSKEFKYESEKKRHEQSHFFLFECKECFKKFSFVSALRRHQKQHERTGSVQCVECGRSFRDDDLLQRHIKYAHKGTYKCSKCSTSFNSDLALKSHMKTHKPNAERRFHCSYEDCKKSFNFPHHLKHHELTHTNEKQHYCKICGKGFIQFHHFKSHLRIHEPENWLHCTVPGCEKKFVTEYARKKHLTIHKNTIDSGISSDSNCDNSQDSLKDEKVICATCGQMITTALYELHLKECTSLSEQSENSPKTKDELEFNNNSNNIEVFSNCKKILGKCIANENSPNSCLCAQIVDANNFYDSLLSNENFDSVKDKNEDKLTCNINSIEISPSNIECEGCECANTTNNLQSINLKDLQNISTDCNIPKLEVRNDGIIKLDDTFDFSINIENDIINKNNENININKNYEIMNINNNVPYNSCKAVLGKCIVSGSGTISENCLCAKMAIDDQMTDQEIDEITPRPSIKM</sequence>
<dbReference type="PROSITE" id="PS50157">
    <property type="entry name" value="ZINC_FINGER_C2H2_2"/>
    <property type="match status" value="6"/>
</dbReference>
<dbReference type="Pfam" id="PF13894">
    <property type="entry name" value="zf-C2H2_4"/>
    <property type="match status" value="1"/>
</dbReference>
<keyword evidence="11" id="KW-1185">Reference proteome</keyword>
<comment type="subcellular location">
    <subcellularLocation>
        <location evidence="1">Nucleus</location>
    </subcellularLocation>
</comment>
<dbReference type="Proteomes" id="UP001153954">
    <property type="component" value="Unassembled WGS sequence"/>
</dbReference>
<name>A0AAU9UKK1_EUPED</name>
<dbReference type="SMART" id="SM00355">
    <property type="entry name" value="ZnF_C2H2"/>
    <property type="match status" value="7"/>
</dbReference>
<accession>A0AAU9UKK1</accession>
<evidence type="ECO:0000313" key="11">
    <source>
        <dbReference type="Proteomes" id="UP001153954"/>
    </source>
</evidence>
<evidence type="ECO:0000256" key="5">
    <source>
        <dbReference type="ARBA" id="ARBA00023015"/>
    </source>
</evidence>
<dbReference type="EMBL" id="CAKOGL010000022">
    <property type="protein sequence ID" value="CAH2099566.1"/>
    <property type="molecule type" value="Genomic_DNA"/>
</dbReference>
<evidence type="ECO:0000256" key="2">
    <source>
        <dbReference type="ARBA" id="ARBA00022723"/>
    </source>
</evidence>
<dbReference type="AlphaFoldDB" id="A0AAU9UKK1"/>
<keyword evidence="5" id="KW-0805">Transcription regulation</keyword>
<reference evidence="10" key="1">
    <citation type="submission" date="2022-03" db="EMBL/GenBank/DDBJ databases">
        <authorList>
            <person name="Tunstrom K."/>
        </authorList>
    </citation>
    <scope>NUCLEOTIDE SEQUENCE</scope>
</reference>
<dbReference type="GO" id="GO:0006357">
    <property type="term" value="P:regulation of transcription by RNA polymerase II"/>
    <property type="evidence" value="ECO:0007669"/>
    <property type="project" value="TreeGrafter"/>
</dbReference>
<dbReference type="PROSITE" id="PS00028">
    <property type="entry name" value="ZINC_FINGER_C2H2_1"/>
    <property type="match status" value="6"/>
</dbReference>
<evidence type="ECO:0000256" key="8">
    <source>
        <dbReference type="PROSITE-ProRule" id="PRU00042"/>
    </source>
</evidence>
<evidence type="ECO:0000259" key="9">
    <source>
        <dbReference type="PROSITE" id="PS50157"/>
    </source>
</evidence>
<proteinExistence type="predicted"/>
<keyword evidence="3 8" id="KW-0863">Zinc-finger</keyword>
<evidence type="ECO:0000256" key="7">
    <source>
        <dbReference type="ARBA" id="ARBA00023242"/>
    </source>
</evidence>
<feature type="domain" description="C2H2-type" evidence="9">
    <location>
        <begin position="143"/>
        <end position="170"/>
    </location>
</feature>
<dbReference type="InterPro" id="IPR013087">
    <property type="entry name" value="Znf_C2H2_type"/>
</dbReference>
<feature type="domain" description="C2H2-type" evidence="9">
    <location>
        <begin position="2"/>
        <end position="24"/>
    </location>
</feature>
<protein>
    <recommendedName>
        <fullName evidence="9">C2H2-type domain-containing protein</fullName>
    </recommendedName>
</protein>
<keyword evidence="2" id="KW-0479">Metal-binding</keyword>
<dbReference type="GO" id="GO:0005634">
    <property type="term" value="C:nucleus"/>
    <property type="evidence" value="ECO:0007669"/>
    <property type="project" value="UniProtKB-SubCell"/>
</dbReference>
<dbReference type="GO" id="GO:0008270">
    <property type="term" value="F:zinc ion binding"/>
    <property type="evidence" value="ECO:0007669"/>
    <property type="project" value="UniProtKB-KW"/>
</dbReference>